<organism evidence="2">
    <name type="scientific">Caldiarchaeum subterraneum</name>
    <dbReference type="NCBI Taxonomy" id="311458"/>
    <lineage>
        <taxon>Archaea</taxon>
        <taxon>Nitrososphaerota</taxon>
        <taxon>Candidatus Caldarchaeales</taxon>
        <taxon>Candidatus Caldarchaeaceae</taxon>
        <taxon>Candidatus Caldarchaeum</taxon>
    </lineage>
</organism>
<dbReference type="SUPFAM" id="SSF109755">
    <property type="entry name" value="PhoU-like"/>
    <property type="match status" value="1"/>
</dbReference>
<dbReference type="Gene3D" id="1.20.58.220">
    <property type="entry name" value="Phosphate transport system protein phou homolog 2, domain 2"/>
    <property type="match status" value="2"/>
</dbReference>
<proteinExistence type="predicted"/>
<dbReference type="InterPro" id="IPR026022">
    <property type="entry name" value="PhoU_dom"/>
</dbReference>
<evidence type="ECO:0000313" key="2">
    <source>
        <dbReference type="EMBL" id="HHK68836.1"/>
    </source>
</evidence>
<dbReference type="AlphaFoldDB" id="A0A7C5LER3"/>
<dbReference type="GO" id="GO:0030643">
    <property type="term" value="P:intracellular phosphate ion homeostasis"/>
    <property type="evidence" value="ECO:0007669"/>
    <property type="project" value="InterPro"/>
</dbReference>
<reference evidence="2" key="1">
    <citation type="journal article" date="2020" name="mSystems">
        <title>Genome- and Community-Level Interaction Insights into Carbon Utilization and Element Cycling Functions of Hydrothermarchaeota in Hydrothermal Sediment.</title>
        <authorList>
            <person name="Zhou Z."/>
            <person name="Liu Y."/>
            <person name="Xu W."/>
            <person name="Pan J."/>
            <person name="Luo Z.H."/>
            <person name="Li M."/>
        </authorList>
    </citation>
    <scope>NUCLEOTIDE SEQUENCE [LARGE SCALE GENOMIC DNA]</scope>
    <source>
        <strain evidence="2">SpSt-1056</strain>
    </source>
</reference>
<dbReference type="PANTHER" id="PTHR42930">
    <property type="entry name" value="PHOSPHATE-SPECIFIC TRANSPORT SYSTEM ACCESSORY PROTEIN PHOU"/>
    <property type="match status" value="1"/>
</dbReference>
<gene>
    <name evidence="2" type="ORF">ENM11_06775</name>
</gene>
<dbReference type="InterPro" id="IPR028366">
    <property type="entry name" value="PhoU"/>
</dbReference>
<feature type="domain" description="PhoU" evidence="1">
    <location>
        <begin position="139"/>
        <end position="230"/>
    </location>
</feature>
<accession>A0A7C5LER3</accession>
<protein>
    <submittedName>
        <fullName evidence="2">Phosphate uptake regulator PhoU</fullName>
    </submittedName>
</protein>
<dbReference type="PANTHER" id="PTHR42930:SF2">
    <property type="entry name" value="PHOU DOMAIN-CONTAINING PROTEIN"/>
    <property type="match status" value="1"/>
</dbReference>
<dbReference type="InterPro" id="IPR038078">
    <property type="entry name" value="PhoU-like_sf"/>
</dbReference>
<sequence>MQVFTRRIQQTGKSTYIVSLPREWVAANNLKKFDQVRMIPVSTGLLITVDSEAKMSEAEIRAGRSDTPAEAARLFFSKYLEGYAKIRVTFPEYSPQTMSFLKERIRRWLVGVEIVEESSTEMLAQCLPMHDKLPVKLSIERMGSITSNMVVDAINSVVEANKSLAEEVISRDDEVDRFYHFVTRQLNAAVRDYSVLNSLQLEDPAECIAYVLVAKSIERAADHAVNICKRALHSSSGIFDADSIVDISEDVVGVFKSSLTALLGLSIKKANETMTLSERVAVKIEQLQTLPPRKKEKADSQATLLTVLGSLRRIAEYSEDIAEAAINIASRKVT</sequence>
<comment type="caution">
    <text evidence="2">The sequence shown here is derived from an EMBL/GenBank/DDBJ whole genome shotgun (WGS) entry which is preliminary data.</text>
</comment>
<dbReference type="Pfam" id="PF01895">
    <property type="entry name" value="PhoU"/>
    <property type="match status" value="1"/>
</dbReference>
<dbReference type="GO" id="GO:0045936">
    <property type="term" value="P:negative regulation of phosphate metabolic process"/>
    <property type="evidence" value="ECO:0007669"/>
    <property type="project" value="InterPro"/>
</dbReference>
<dbReference type="EMBL" id="DRWN01000056">
    <property type="protein sequence ID" value="HHK68836.1"/>
    <property type="molecule type" value="Genomic_DNA"/>
</dbReference>
<name>A0A7C5LER3_CALS0</name>
<evidence type="ECO:0000259" key="1">
    <source>
        <dbReference type="Pfam" id="PF01895"/>
    </source>
</evidence>